<reference evidence="8" key="1">
    <citation type="submission" date="2016-09" db="EMBL/GenBank/DDBJ databases">
        <authorList>
            <person name="Varghese N."/>
            <person name="Submissions S."/>
        </authorList>
    </citation>
    <scope>NUCLEOTIDE SEQUENCE [LARGE SCALE GENOMIC DNA]</scope>
    <source>
        <strain evidence="8">25nlg</strain>
    </source>
</reference>
<evidence type="ECO:0000256" key="3">
    <source>
        <dbReference type="ARBA" id="ARBA00022692"/>
    </source>
</evidence>
<evidence type="ECO:0000313" key="8">
    <source>
        <dbReference type="Proteomes" id="UP000242662"/>
    </source>
</evidence>
<evidence type="ECO:0000256" key="4">
    <source>
        <dbReference type="ARBA" id="ARBA00022989"/>
    </source>
</evidence>
<comment type="subcellular location">
    <subcellularLocation>
        <location evidence="6">Cell membrane</location>
        <topology evidence="6">Single-pass membrane protein</topology>
    </subcellularLocation>
    <subcellularLocation>
        <location evidence="1">Membrane</location>
        <topology evidence="1">Single-pass membrane protein</topology>
    </subcellularLocation>
</comment>
<dbReference type="RefSeq" id="WP_090775087.1">
    <property type="nucleotide sequence ID" value="NZ_FMYM01000003.1"/>
</dbReference>
<evidence type="ECO:0000256" key="5">
    <source>
        <dbReference type="ARBA" id="ARBA00023136"/>
    </source>
</evidence>
<sequence length="71" mass="8220">MWIHIIGYTLAVIAGVAIGFFVARKTMMSYLKKNPPINEQMLRVMMMQMGQNPSQKKINQMMKAMQKQQSK</sequence>
<keyword evidence="3 6" id="KW-0812">Transmembrane</keyword>
<evidence type="ECO:0000256" key="6">
    <source>
        <dbReference type="HAMAP-Rule" id="MF_00363"/>
    </source>
</evidence>
<protein>
    <recommendedName>
        <fullName evidence="6">UPF0154 protein SAMN05421737_103247</fullName>
    </recommendedName>
</protein>
<proteinExistence type="inferred from homology"/>
<dbReference type="OrthoDB" id="1769076at2"/>
<evidence type="ECO:0000256" key="2">
    <source>
        <dbReference type="ARBA" id="ARBA00006694"/>
    </source>
</evidence>
<dbReference type="InterPro" id="IPR005359">
    <property type="entry name" value="UPF0154"/>
</dbReference>
<dbReference type="Proteomes" id="UP000242662">
    <property type="component" value="Unassembled WGS sequence"/>
</dbReference>
<organism evidence="7 8">
    <name type="scientific">Shouchella lonarensis</name>
    <dbReference type="NCBI Taxonomy" id="1464122"/>
    <lineage>
        <taxon>Bacteria</taxon>
        <taxon>Bacillati</taxon>
        <taxon>Bacillota</taxon>
        <taxon>Bacilli</taxon>
        <taxon>Bacillales</taxon>
        <taxon>Bacillaceae</taxon>
        <taxon>Shouchella</taxon>
    </lineage>
</organism>
<keyword evidence="4 6" id="KW-1133">Transmembrane helix</keyword>
<dbReference type="EMBL" id="FMYM01000003">
    <property type="protein sequence ID" value="SDB92645.1"/>
    <property type="molecule type" value="Genomic_DNA"/>
</dbReference>
<keyword evidence="8" id="KW-1185">Reference proteome</keyword>
<accession>A0A1G6HFC6</accession>
<dbReference type="GO" id="GO:0005886">
    <property type="term" value="C:plasma membrane"/>
    <property type="evidence" value="ECO:0007669"/>
    <property type="project" value="UniProtKB-SubCell"/>
</dbReference>
<dbReference type="STRING" id="1464122.SAMN05421737_103247"/>
<dbReference type="HAMAP" id="MF_00363">
    <property type="entry name" value="UPF0154"/>
    <property type="match status" value="1"/>
</dbReference>
<evidence type="ECO:0000313" key="7">
    <source>
        <dbReference type="EMBL" id="SDB92645.1"/>
    </source>
</evidence>
<comment type="similarity">
    <text evidence="2 6">Belongs to the UPF0154 family.</text>
</comment>
<dbReference type="Pfam" id="PF03672">
    <property type="entry name" value="UPF0154"/>
    <property type="match status" value="1"/>
</dbReference>
<keyword evidence="6" id="KW-1003">Cell membrane</keyword>
<name>A0A1G6HFC6_9BACI</name>
<keyword evidence="5 6" id="KW-0472">Membrane</keyword>
<evidence type="ECO:0000256" key="1">
    <source>
        <dbReference type="ARBA" id="ARBA00004167"/>
    </source>
</evidence>
<gene>
    <name evidence="7" type="ORF">SAMN05421737_103247</name>
</gene>
<feature type="transmembrane region" description="Helical" evidence="6">
    <location>
        <begin position="6"/>
        <end position="23"/>
    </location>
</feature>
<dbReference type="AlphaFoldDB" id="A0A1G6HFC6"/>